<evidence type="ECO:0000256" key="2">
    <source>
        <dbReference type="ARBA" id="ARBA00022679"/>
    </source>
</evidence>
<dbReference type="Gene3D" id="3.40.50.2000">
    <property type="entry name" value="Glycogen Phosphorylase B"/>
    <property type="match status" value="2"/>
</dbReference>
<dbReference type="PANTHER" id="PTHR30160">
    <property type="entry name" value="TETRAACYLDISACCHARIDE 4'-KINASE-RELATED"/>
    <property type="match status" value="1"/>
</dbReference>
<evidence type="ECO:0000313" key="3">
    <source>
        <dbReference type="EMBL" id="QOP46108.1"/>
    </source>
</evidence>
<name>A0A7M1BBA9_9BACT</name>
<dbReference type="AlphaFoldDB" id="A0A7M1BBA9"/>
<sequence length="365" mass="41692">MKYPFHIIARKKISDFLNAFLAKFSRNKNLPTSLNNKEIETIVIIRPNYRIGNLIFLTPFINELQKYFPHAKIDIIVGLKLAGNILEPMPNVNRIIDIPRKMLLHPLALLSYIKQTRKTTYDLAINMSGPSTSAQIVTSLLKANNKVSFQGAKKLWTKLTHLQVRGQKHYNHMGLESLEFLRFFQIPFPNETPTLDIKLTQEEKEIAKKDFTTLFHNHNISSNKKVIAIFRNARFDKKISDNWWNEWFEALINLDNEITVIDILSPDIPKKLNSNVLKYSNKNLRVLGAFFTLCDLFISADTGPMHLAVASQAKVLALFNKTDIATYGALGTNNTTIDIEDLSAQDVAKITLKKLSNQCDPLRKI</sequence>
<dbReference type="GO" id="GO:0009244">
    <property type="term" value="P:lipopolysaccharide core region biosynthetic process"/>
    <property type="evidence" value="ECO:0007669"/>
    <property type="project" value="TreeGrafter"/>
</dbReference>
<keyword evidence="2 3" id="KW-0808">Transferase</keyword>
<dbReference type="InterPro" id="IPR051199">
    <property type="entry name" value="LPS_LOS_Heptosyltrfase"/>
</dbReference>
<dbReference type="GO" id="GO:0005829">
    <property type="term" value="C:cytosol"/>
    <property type="evidence" value="ECO:0007669"/>
    <property type="project" value="TreeGrafter"/>
</dbReference>
<dbReference type="CDD" id="cd03789">
    <property type="entry name" value="GT9_LPS_heptosyltransferase"/>
    <property type="match status" value="1"/>
</dbReference>
<dbReference type="KEGG" id="spal:FM071_07325"/>
<evidence type="ECO:0000313" key="4">
    <source>
        <dbReference type="Proteomes" id="UP000593580"/>
    </source>
</evidence>
<dbReference type="SUPFAM" id="SSF53756">
    <property type="entry name" value="UDP-Glycosyltransferase/glycogen phosphorylase"/>
    <property type="match status" value="1"/>
</dbReference>
<dbReference type="EMBL" id="CP041406">
    <property type="protein sequence ID" value="QOP46108.1"/>
    <property type="molecule type" value="Genomic_DNA"/>
</dbReference>
<dbReference type="GO" id="GO:0008713">
    <property type="term" value="F:ADP-heptose-lipopolysaccharide heptosyltransferase activity"/>
    <property type="evidence" value="ECO:0007669"/>
    <property type="project" value="TreeGrafter"/>
</dbReference>
<dbReference type="Pfam" id="PF01075">
    <property type="entry name" value="Glyco_transf_9"/>
    <property type="match status" value="1"/>
</dbReference>
<keyword evidence="1" id="KW-0328">Glycosyltransferase</keyword>
<evidence type="ECO:0000256" key="1">
    <source>
        <dbReference type="ARBA" id="ARBA00022676"/>
    </source>
</evidence>
<dbReference type="Proteomes" id="UP000593580">
    <property type="component" value="Chromosome"/>
</dbReference>
<gene>
    <name evidence="3" type="ORF">FM071_07325</name>
</gene>
<protein>
    <submittedName>
        <fullName evidence="3">Glycosyltransferase family 9 protein</fullName>
    </submittedName>
</protein>
<organism evidence="3 4">
    <name type="scientific">Sulfurimonas paralvinellae</name>
    <dbReference type="NCBI Taxonomy" id="317658"/>
    <lineage>
        <taxon>Bacteria</taxon>
        <taxon>Pseudomonadati</taxon>
        <taxon>Campylobacterota</taxon>
        <taxon>Epsilonproteobacteria</taxon>
        <taxon>Campylobacterales</taxon>
        <taxon>Sulfurimonadaceae</taxon>
        <taxon>Sulfurimonas</taxon>
    </lineage>
</organism>
<accession>A0A7M1BBA9</accession>
<dbReference type="RefSeq" id="WP_193110260.1">
    <property type="nucleotide sequence ID" value="NZ_CP041406.1"/>
</dbReference>
<dbReference type="InterPro" id="IPR002201">
    <property type="entry name" value="Glyco_trans_9"/>
</dbReference>
<reference evidence="3 4" key="1">
    <citation type="submission" date="2019-07" db="EMBL/GenBank/DDBJ databases">
        <title>Sulfurimonas paralvinellae sp. nov., a novel mesophilic, hydrogen- and sulfur-oxidizing chemolithoautotroph within the Epsilonproteo- bacteria isolated from a deep-sea hydrothermal vent polychaete nest, reclassification of Thiomicrospira denitrificans as Sulfurimonas denitrificans comb. nov. and emended description of the genus Sulfurimonas.</title>
        <authorList>
            <person name="Wang S."/>
            <person name="Jiang L."/>
            <person name="Shao Z."/>
        </authorList>
    </citation>
    <scope>NUCLEOTIDE SEQUENCE [LARGE SCALE GENOMIC DNA]</scope>
    <source>
        <strain evidence="3 4">GO25</strain>
    </source>
</reference>
<proteinExistence type="predicted"/>
<keyword evidence="4" id="KW-1185">Reference proteome</keyword>